<evidence type="ECO:0000313" key="4">
    <source>
        <dbReference type="Proteomes" id="UP001153636"/>
    </source>
</evidence>
<evidence type="ECO:0000313" key="3">
    <source>
        <dbReference type="EMBL" id="CAH1100815.1"/>
    </source>
</evidence>
<protein>
    <submittedName>
        <fullName evidence="3">Uncharacterized protein</fullName>
    </submittedName>
</protein>
<name>A0A9P0CJW1_9CUCU</name>
<feature type="region of interest" description="Disordered" evidence="2">
    <location>
        <begin position="352"/>
        <end position="436"/>
    </location>
</feature>
<keyword evidence="4" id="KW-1185">Reference proteome</keyword>
<feature type="region of interest" description="Disordered" evidence="2">
    <location>
        <begin position="199"/>
        <end position="262"/>
    </location>
</feature>
<organism evidence="3 4">
    <name type="scientific">Psylliodes chrysocephalus</name>
    <dbReference type="NCBI Taxonomy" id="3402493"/>
    <lineage>
        <taxon>Eukaryota</taxon>
        <taxon>Metazoa</taxon>
        <taxon>Ecdysozoa</taxon>
        <taxon>Arthropoda</taxon>
        <taxon>Hexapoda</taxon>
        <taxon>Insecta</taxon>
        <taxon>Pterygota</taxon>
        <taxon>Neoptera</taxon>
        <taxon>Endopterygota</taxon>
        <taxon>Coleoptera</taxon>
        <taxon>Polyphaga</taxon>
        <taxon>Cucujiformia</taxon>
        <taxon>Chrysomeloidea</taxon>
        <taxon>Chrysomelidae</taxon>
        <taxon>Galerucinae</taxon>
        <taxon>Alticini</taxon>
        <taxon>Psylliodes</taxon>
    </lineage>
</organism>
<feature type="compositionally biased region" description="Low complexity" evidence="2">
    <location>
        <begin position="386"/>
        <end position="395"/>
    </location>
</feature>
<evidence type="ECO:0000256" key="1">
    <source>
        <dbReference type="SAM" id="Coils"/>
    </source>
</evidence>
<feature type="compositionally biased region" description="Polar residues" evidence="2">
    <location>
        <begin position="421"/>
        <end position="436"/>
    </location>
</feature>
<feature type="compositionally biased region" description="Basic and acidic residues" evidence="2">
    <location>
        <begin position="408"/>
        <end position="419"/>
    </location>
</feature>
<feature type="compositionally biased region" description="Basic and acidic residues" evidence="2">
    <location>
        <begin position="199"/>
        <end position="210"/>
    </location>
</feature>
<feature type="compositionally biased region" description="Basic and acidic residues" evidence="2">
    <location>
        <begin position="233"/>
        <end position="248"/>
    </location>
</feature>
<sequence length="436" mass="49641">MAEAQVAPLSFNPAELIKRVEDTEKRLQTKDAEIQVYKMLMSQMEEELAQAKKLKSMHDKQAQDVDSMKMESEKTLTKAKSLIFERTKVIKNQELQIEAFVQQIESLKEVVRITKDLLEIRNLEIKQLENKISAIEGKMKCEHERYDLMHKKLEQMIRHNGELKREYETQLCLFSALRQRYSERELAKDVVDDLKEGIAEEKNKTEEESRSVVQPDEQTDESLHSEQPPADQVKNDKTKDSTSSDDKTLTVLENTDSTKEEVQLESQTNYNYNALTDAKKGIDHLETVISVLENTICLENSTPNIEDQKDKQTEPDKSSANEKTNVLTEACKVKEETDIAQTPTDVIVVAQENNNDKNEDVSLVEESNSQDKTEDVTPENNSKPESTSTLSSIISVIKNTVGLGSDPLPEKTQTDEFTKIPKNSTDTPQNTEQTNK</sequence>
<feature type="coiled-coil region" evidence="1">
    <location>
        <begin position="27"/>
        <end position="61"/>
    </location>
</feature>
<feature type="compositionally biased region" description="Basic and acidic residues" evidence="2">
    <location>
        <begin position="306"/>
        <end position="320"/>
    </location>
</feature>
<accession>A0A9P0CJW1</accession>
<keyword evidence="1" id="KW-0175">Coiled coil</keyword>
<dbReference type="OrthoDB" id="6620016at2759"/>
<proteinExistence type="predicted"/>
<dbReference type="Proteomes" id="UP001153636">
    <property type="component" value="Chromosome 10"/>
</dbReference>
<feature type="region of interest" description="Disordered" evidence="2">
    <location>
        <begin position="303"/>
        <end position="324"/>
    </location>
</feature>
<feature type="coiled-coil region" evidence="1">
    <location>
        <begin position="90"/>
        <end position="145"/>
    </location>
</feature>
<reference evidence="3" key="1">
    <citation type="submission" date="2022-01" db="EMBL/GenBank/DDBJ databases">
        <authorList>
            <person name="King R."/>
        </authorList>
    </citation>
    <scope>NUCLEOTIDE SEQUENCE</scope>
</reference>
<dbReference type="AlphaFoldDB" id="A0A9P0CJW1"/>
<gene>
    <name evidence="3" type="ORF">PSYICH_LOCUS1627</name>
</gene>
<evidence type="ECO:0000256" key="2">
    <source>
        <dbReference type="SAM" id="MobiDB-lite"/>
    </source>
</evidence>
<dbReference type="EMBL" id="OV651822">
    <property type="protein sequence ID" value="CAH1100815.1"/>
    <property type="molecule type" value="Genomic_DNA"/>
</dbReference>